<name>A0A3L6QN40_PANMI</name>
<feature type="region of interest" description="Disordered" evidence="1">
    <location>
        <begin position="1"/>
        <end position="48"/>
    </location>
</feature>
<proteinExistence type="predicted"/>
<organism evidence="3 4">
    <name type="scientific">Panicum miliaceum</name>
    <name type="common">Proso millet</name>
    <name type="synonym">Broomcorn millet</name>
    <dbReference type="NCBI Taxonomy" id="4540"/>
    <lineage>
        <taxon>Eukaryota</taxon>
        <taxon>Viridiplantae</taxon>
        <taxon>Streptophyta</taxon>
        <taxon>Embryophyta</taxon>
        <taxon>Tracheophyta</taxon>
        <taxon>Spermatophyta</taxon>
        <taxon>Magnoliopsida</taxon>
        <taxon>Liliopsida</taxon>
        <taxon>Poales</taxon>
        <taxon>Poaceae</taxon>
        <taxon>PACMAD clade</taxon>
        <taxon>Panicoideae</taxon>
        <taxon>Panicodae</taxon>
        <taxon>Paniceae</taxon>
        <taxon>Panicinae</taxon>
        <taxon>Panicum</taxon>
        <taxon>Panicum sect. Panicum</taxon>
    </lineage>
</organism>
<dbReference type="AlphaFoldDB" id="A0A3L6QN40"/>
<comment type="caution">
    <text evidence="3">The sequence shown here is derived from an EMBL/GenBank/DDBJ whole genome shotgun (WGS) entry which is preliminary data.</text>
</comment>
<dbReference type="Gene3D" id="2.60.120.260">
    <property type="entry name" value="Galactose-binding domain-like"/>
    <property type="match status" value="1"/>
</dbReference>
<dbReference type="InterPro" id="IPR012919">
    <property type="entry name" value="SUN_dom"/>
</dbReference>
<keyword evidence="4" id="KW-1185">Reference proteome</keyword>
<evidence type="ECO:0000256" key="1">
    <source>
        <dbReference type="SAM" id="MobiDB-lite"/>
    </source>
</evidence>
<feature type="region of interest" description="Disordered" evidence="1">
    <location>
        <begin position="167"/>
        <end position="192"/>
    </location>
</feature>
<dbReference type="STRING" id="4540.A0A3L6QN40"/>
<accession>A0A3L6QN40</accession>
<sequence>MKKSIRAQKDLHPAPAQCLGCEHAGGPERRPQKRSSSGGDEGWSWRPGCSAKNGGVYGGGEGLFSRGIGSDDAGVRKKSKYPIPDDASGFEWGKSCPSLGALCPYVPKHGGTLSGAGEGNAYPQKIIQLSFGEPGQCFAVQGGSGFVEIKLKMGIITETVTLEHVSKEAAEGRPQAEADHLPSSQHSRRMLKFASYTRTRTKMLHQGKK</sequence>
<evidence type="ECO:0000313" key="3">
    <source>
        <dbReference type="EMBL" id="RLM84594.1"/>
    </source>
</evidence>
<dbReference type="Proteomes" id="UP000275267">
    <property type="component" value="Unassembled WGS sequence"/>
</dbReference>
<gene>
    <name evidence="3" type="ORF">C2845_PM04G20120</name>
</gene>
<feature type="compositionally biased region" description="Basic and acidic residues" evidence="1">
    <location>
        <begin position="167"/>
        <end position="180"/>
    </location>
</feature>
<protein>
    <submittedName>
        <fullName evidence="3">Protein SAD1/UNC-84 domain protein 1-like</fullName>
    </submittedName>
</protein>
<dbReference type="OrthoDB" id="342281at2759"/>
<evidence type="ECO:0000259" key="2">
    <source>
        <dbReference type="Pfam" id="PF07738"/>
    </source>
</evidence>
<dbReference type="EMBL" id="PQIB02000011">
    <property type="protein sequence ID" value="RLM84594.1"/>
    <property type="molecule type" value="Genomic_DNA"/>
</dbReference>
<evidence type="ECO:0000313" key="4">
    <source>
        <dbReference type="Proteomes" id="UP000275267"/>
    </source>
</evidence>
<dbReference type="Pfam" id="PF07738">
    <property type="entry name" value="Sad1_UNC"/>
    <property type="match status" value="1"/>
</dbReference>
<feature type="domain" description="SUN" evidence="2">
    <location>
        <begin position="122"/>
        <end position="170"/>
    </location>
</feature>
<reference evidence="4" key="1">
    <citation type="journal article" date="2019" name="Nat. Commun.">
        <title>The genome of broomcorn millet.</title>
        <authorList>
            <person name="Zou C."/>
            <person name="Miki D."/>
            <person name="Li D."/>
            <person name="Tang Q."/>
            <person name="Xiao L."/>
            <person name="Rajput S."/>
            <person name="Deng P."/>
            <person name="Jia W."/>
            <person name="Huang R."/>
            <person name="Zhang M."/>
            <person name="Sun Y."/>
            <person name="Hu J."/>
            <person name="Fu X."/>
            <person name="Schnable P.S."/>
            <person name="Li F."/>
            <person name="Zhang H."/>
            <person name="Feng B."/>
            <person name="Zhu X."/>
            <person name="Liu R."/>
            <person name="Schnable J.C."/>
            <person name="Zhu J.-K."/>
            <person name="Zhang H."/>
        </authorList>
    </citation>
    <scope>NUCLEOTIDE SEQUENCE [LARGE SCALE GENOMIC DNA]</scope>
</reference>